<dbReference type="InterPro" id="IPR000182">
    <property type="entry name" value="GNAT_dom"/>
</dbReference>
<dbReference type="Gene3D" id="3.40.630.30">
    <property type="match status" value="1"/>
</dbReference>
<dbReference type="PANTHER" id="PTHR43877">
    <property type="entry name" value="AMINOALKYLPHOSPHONATE N-ACETYLTRANSFERASE-RELATED-RELATED"/>
    <property type="match status" value="1"/>
</dbReference>
<dbReference type="EMBL" id="CP064942">
    <property type="protein sequence ID" value="QPH56124.1"/>
    <property type="molecule type" value="Genomic_DNA"/>
</dbReference>
<evidence type="ECO:0000256" key="1">
    <source>
        <dbReference type="ARBA" id="ARBA00022679"/>
    </source>
</evidence>
<keyword evidence="1 5" id="KW-0808">Transferase</keyword>
<dbReference type="InterPro" id="IPR016181">
    <property type="entry name" value="Acyl_CoA_acyltransferase"/>
</dbReference>
<gene>
    <name evidence="5" type="ORF">I0K15_05400</name>
</gene>
<accession>A0A7S9LVP3</accession>
<feature type="domain" description="N-acetyltransferase" evidence="4">
    <location>
        <begin position="23"/>
        <end position="174"/>
    </location>
</feature>
<dbReference type="Pfam" id="PF13508">
    <property type="entry name" value="Acetyltransf_7"/>
    <property type="match status" value="1"/>
</dbReference>
<dbReference type="PANTHER" id="PTHR43877:SF2">
    <property type="entry name" value="AMINOALKYLPHOSPHONATE N-ACETYLTRANSFERASE-RELATED"/>
    <property type="match status" value="1"/>
</dbReference>
<sequence>MGQSLVAAFWLALAAVPILGYVVLLRRLRRRAQPEEAPQPAGLRLIEDDAALTADSLAAIRAESAAQPGFERESFSVAWKDETGAVRGAVQVIRVMELAEFRTLHVDPDWRGRGLARDLLQGAEDEARARGARHARLGTYSWQAPELYEKLGWREVARFPAGTDTHRIEYEKAL</sequence>
<dbReference type="RefSeq" id="WP_196105381.1">
    <property type="nucleotide sequence ID" value="NZ_CP064942.1"/>
</dbReference>
<evidence type="ECO:0000259" key="4">
    <source>
        <dbReference type="PROSITE" id="PS51186"/>
    </source>
</evidence>
<evidence type="ECO:0000256" key="2">
    <source>
        <dbReference type="ARBA" id="ARBA00023315"/>
    </source>
</evidence>
<dbReference type="CDD" id="cd04301">
    <property type="entry name" value="NAT_SF"/>
    <property type="match status" value="1"/>
</dbReference>
<reference evidence="5 6" key="1">
    <citation type="submission" date="2020-11" db="EMBL/GenBank/DDBJ databases">
        <title>Description of Pontivivens ytuae sp. nov. isolated from deep sea sediment of Mariana Trench.</title>
        <authorList>
            <person name="Wang Z."/>
            <person name="Sun Q.-L."/>
            <person name="Xu X.-D."/>
            <person name="Tang Y.-Z."/>
            <person name="Zhang J."/>
        </authorList>
    </citation>
    <scope>NUCLEOTIDE SEQUENCE [LARGE SCALE GENOMIC DNA]</scope>
    <source>
        <strain evidence="5 6">MT2928</strain>
    </source>
</reference>
<keyword evidence="2" id="KW-0012">Acyltransferase</keyword>
<dbReference type="PROSITE" id="PS51186">
    <property type="entry name" value="GNAT"/>
    <property type="match status" value="1"/>
</dbReference>
<keyword evidence="3" id="KW-0812">Transmembrane</keyword>
<evidence type="ECO:0000256" key="3">
    <source>
        <dbReference type="SAM" id="Phobius"/>
    </source>
</evidence>
<feature type="transmembrane region" description="Helical" evidence="3">
    <location>
        <begin position="6"/>
        <end position="25"/>
    </location>
</feature>
<evidence type="ECO:0000313" key="6">
    <source>
        <dbReference type="Proteomes" id="UP000594800"/>
    </source>
</evidence>
<keyword evidence="3" id="KW-1133">Transmembrane helix</keyword>
<name>A0A7S9LVP3_9RHOB</name>
<keyword evidence="3" id="KW-0472">Membrane</keyword>
<dbReference type="GO" id="GO:0016747">
    <property type="term" value="F:acyltransferase activity, transferring groups other than amino-acyl groups"/>
    <property type="evidence" value="ECO:0007669"/>
    <property type="project" value="InterPro"/>
</dbReference>
<protein>
    <submittedName>
        <fullName evidence="5">GNAT family N-acetyltransferase</fullName>
    </submittedName>
</protein>
<dbReference type="InterPro" id="IPR050832">
    <property type="entry name" value="Bact_Acetyltransf"/>
</dbReference>
<proteinExistence type="predicted"/>
<organism evidence="5 6">
    <name type="scientific">Pontivivens ytuae</name>
    <dbReference type="NCBI Taxonomy" id="2789856"/>
    <lineage>
        <taxon>Bacteria</taxon>
        <taxon>Pseudomonadati</taxon>
        <taxon>Pseudomonadota</taxon>
        <taxon>Alphaproteobacteria</taxon>
        <taxon>Rhodobacterales</taxon>
        <taxon>Paracoccaceae</taxon>
        <taxon>Pontivivens</taxon>
    </lineage>
</organism>
<keyword evidence="6" id="KW-1185">Reference proteome</keyword>
<dbReference type="KEGG" id="poz:I0K15_05400"/>
<dbReference type="AlphaFoldDB" id="A0A7S9LVP3"/>
<evidence type="ECO:0000313" key="5">
    <source>
        <dbReference type="EMBL" id="QPH56124.1"/>
    </source>
</evidence>
<dbReference type="Proteomes" id="UP000594800">
    <property type="component" value="Chromosome"/>
</dbReference>
<dbReference type="SUPFAM" id="SSF55729">
    <property type="entry name" value="Acyl-CoA N-acyltransferases (Nat)"/>
    <property type="match status" value="1"/>
</dbReference>